<dbReference type="InterPro" id="IPR027417">
    <property type="entry name" value="P-loop_NTPase"/>
</dbReference>
<dbReference type="STRING" id="436010.A0A166J377"/>
<evidence type="ECO:0000313" key="2">
    <source>
        <dbReference type="Proteomes" id="UP000076532"/>
    </source>
</evidence>
<sequence length="261" mass="27829">MGTVRLQCTIDELKTAHDNSDGPVLQIISTAPSQLVPPEHFFGRKEIISTLVNLFVGNERYRIAILSAGGLGKTSLALHLIHRDIVAKRFSDHEFFVGCDGITSAGGLASRILHILGVPGAASGDAINVLHDALREAFPTLLPLDNLESTWDAPGDHSAIQDLLQKIASVDSVRNPMVVFPRGSDGDDAALDELLKELNYVPLAIHLLAQMIRLPTAARLQSVDMSVSLSITSLDAAQNPGSVQLLGMLCLLPDGLHAASV</sequence>
<dbReference type="Proteomes" id="UP000076532">
    <property type="component" value="Unassembled WGS sequence"/>
</dbReference>
<dbReference type="AlphaFoldDB" id="A0A166J377"/>
<dbReference type="Gene3D" id="3.40.50.300">
    <property type="entry name" value="P-loop containing nucleotide triphosphate hydrolases"/>
    <property type="match status" value="1"/>
</dbReference>
<accession>A0A166J377</accession>
<reference evidence="1 2" key="1">
    <citation type="journal article" date="2016" name="Mol. Biol. Evol.">
        <title>Comparative Genomics of Early-Diverging Mushroom-Forming Fungi Provides Insights into the Origins of Lignocellulose Decay Capabilities.</title>
        <authorList>
            <person name="Nagy L.G."/>
            <person name="Riley R."/>
            <person name="Tritt A."/>
            <person name="Adam C."/>
            <person name="Daum C."/>
            <person name="Floudas D."/>
            <person name="Sun H."/>
            <person name="Yadav J.S."/>
            <person name="Pangilinan J."/>
            <person name="Larsson K.H."/>
            <person name="Matsuura K."/>
            <person name="Barry K."/>
            <person name="Labutti K."/>
            <person name="Kuo R."/>
            <person name="Ohm R.A."/>
            <person name="Bhattacharya S.S."/>
            <person name="Shirouzu T."/>
            <person name="Yoshinaga Y."/>
            <person name="Martin F.M."/>
            <person name="Grigoriev I.V."/>
            <person name="Hibbett D.S."/>
        </authorList>
    </citation>
    <scope>NUCLEOTIDE SEQUENCE [LARGE SCALE GENOMIC DNA]</scope>
    <source>
        <strain evidence="1 2">CBS 109695</strain>
    </source>
</reference>
<organism evidence="1 2">
    <name type="scientific">Athelia psychrophila</name>
    <dbReference type="NCBI Taxonomy" id="1759441"/>
    <lineage>
        <taxon>Eukaryota</taxon>
        <taxon>Fungi</taxon>
        <taxon>Dikarya</taxon>
        <taxon>Basidiomycota</taxon>
        <taxon>Agaricomycotina</taxon>
        <taxon>Agaricomycetes</taxon>
        <taxon>Agaricomycetidae</taxon>
        <taxon>Atheliales</taxon>
        <taxon>Atheliaceae</taxon>
        <taxon>Athelia</taxon>
    </lineage>
</organism>
<gene>
    <name evidence="1" type="ORF">FIBSPDRAFT_1044891</name>
</gene>
<protein>
    <recommendedName>
        <fullName evidence="3">NB-ARC domain-containing protein</fullName>
    </recommendedName>
</protein>
<keyword evidence="2" id="KW-1185">Reference proteome</keyword>
<evidence type="ECO:0000313" key="1">
    <source>
        <dbReference type="EMBL" id="KZP20450.1"/>
    </source>
</evidence>
<dbReference type="OrthoDB" id="691197at2759"/>
<name>A0A166J377_9AGAM</name>
<dbReference type="EMBL" id="KV417555">
    <property type="protein sequence ID" value="KZP20450.1"/>
    <property type="molecule type" value="Genomic_DNA"/>
</dbReference>
<proteinExistence type="predicted"/>
<dbReference type="SUPFAM" id="SSF52540">
    <property type="entry name" value="P-loop containing nucleoside triphosphate hydrolases"/>
    <property type="match status" value="1"/>
</dbReference>
<evidence type="ECO:0008006" key="3">
    <source>
        <dbReference type="Google" id="ProtNLM"/>
    </source>
</evidence>